<gene>
    <name evidence="1" type="ORF">N7449_005681</name>
</gene>
<dbReference type="EMBL" id="JAPQKQ010000004">
    <property type="protein sequence ID" value="KAJ5200878.1"/>
    <property type="molecule type" value="Genomic_DNA"/>
</dbReference>
<keyword evidence="2" id="KW-1185">Reference proteome</keyword>
<name>A0A9W9MGJ0_9EURO</name>
<dbReference type="Proteomes" id="UP001150942">
    <property type="component" value="Unassembled WGS sequence"/>
</dbReference>
<proteinExistence type="predicted"/>
<reference evidence="1" key="1">
    <citation type="submission" date="2022-11" db="EMBL/GenBank/DDBJ databases">
        <authorList>
            <person name="Petersen C."/>
        </authorList>
    </citation>
    <scope>NUCLEOTIDE SEQUENCE</scope>
    <source>
        <strain evidence="1">IBT 20477</strain>
    </source>
</reference>
<accession>A0A9W9MGJ0</accession>
<dbReference type="AlphaFoldDB" id="A0A9W9MGJ0"/>
<sequence length="197" mass="21543">MHTPIFQIFMDYRLGDHEKSRLAGCDAEISWNNAATGYDLQLEVLDTVAGESIVALKVQEALYSKEVAELLLGAFVNLIELATQTPANQVDMLSPSLWSRKDIDDALALGKGPELDPEWPATVTHRVDAMVDAHPDVIAIKDGHGQALTYNMMADRVNTIAATLLDHVSDGDSVAVFQEPDAPEDRALEPLSNYRGE</sequence>
<organism evidence="1 2">
    <name type="scientific">Penicillium cf. viridicatum</name>
    <dbReference type="NCBI Taxonomy" id="2972119"/>
    <lineage>
        <taxon>Eukaryota</taxon>
        <taxon>Fungi</taxon>
        <taxon>Dikarya</taxon>
        <taxon>Ascomycota</taxon>
        <taxon>Pezizomycotina</taxon>
        <taxon>Eurotiomycetes</taxon>
        <taxon>Eurotiomycetidae</taxon>
        <taxon>Eurotiales</taxon>
        <taxon>Aspergillaceae</taxon>
        <taxon>Penicillium</taxon>
    </lineage>
</organism>
<dbReference type="InterPro" id="IPR042099">
    <property type="entry name" value="ANL_N_sf"/>
</dbReference>
<evidence type="ECO:0000313" key="1">
    <source>
        <dbReference type="EMBL" id="KAJ5200878.1"/>
    </source>
</evidence>
<dbReference type="OrthoDB" id="4444247at2759"/>
<dbReference type="Gene3D" id="3.30.559.30">
    <property type="entry name" value="Nonribosomal peptide synthetase, condensation domain"/>
    <property type="match status" value="1"/>
</dbReference>
<protein>
    <submittedName>
        <fullName evidence="1">Uncharacterized protein</fullName>
    </submittedName>
</protein>
<dbReference type="Gene3D" id="3.40.50.12780">
    <property type="entry name" value="N-terminal domain of ligase-like"/>
    <property type="match status" value="1"/>
</dbReference>
<reference evidence="1" key="2">
    <citation type="journal article" date="2023" name="IMA Fungus">
        <title>Comparative genomic study of the Penicillium genus elucidates a diverse pangenome and 15 lateral gene transfer events.</title>
        <authorList>
            <person name="Petersen C."/>
            <person name="Sorensen T."/>
            <person name="Nielsen M.R."/>
            <person name="Sondergaard T.E."/>
            <person name="Sorensen J.L."/>
            <person name="Fitzpatrick D.A."/>
            <person name="Frisvad J.C."/>
            <person name="Nielsen K.L."/>
        </authorList>
    </citation>
    <scope>NUCLEOTIDE SEQUENCE</scope>
    <source>
        <strain evidence="1">IBT 20477</strain>
    </source>
</reference>
<dbReference type="SUPFAM" id="SSF56801">
    <property type="entry name" value="Acetyl-CoA synthetase-like"/>
    <property type="match status" value="1"/>
</dbReference>
<comment type="caution">
    <text evidence="1">The sequence shown here is derived from an EMBL/GenBank/DDBJ whole genome shotgun (WGS) entry which is preliminary data.</text>
</comment>
<evidence type="ECO:0000313" key="2">
    <source>
        <dbReference type="Proteomes" id="UP001150942"/>
    </source>
</evidence>